<evidence type="ECO:0000313" key="2">
    <source>
        <dbReference type="EMBL" id="VEL38904.1"/>
    </source>
</evidence>
<protein>
    <submittedName>
        <fullName evidence="2">Uncharacterized protein</fullName>
    </submittedName>
</protein>
<evidence type="ECO:0000256" key="1">
    <source>
        <dbReference type="SAM" id="MobiDB-lite"/>
    </source>
</evidence>
<dbReference type="Proteomes" id="UP000784294">
    <property type="component" value="Unassembled WGS sequence"/>
</dbReference>
<comment type="caution">
    <text evidence="2">The sequence shown here is derived from an EMBL/GenBank/DDBJ whole genome shotgun (WGS) entry which is preliminary data.</text>
</comment>
<keyword evidence="3" id="KW-1185">Reference proteome</keyword>
<name>A0A448XKP0_9PLAT</name>
<feature type="region of interest" description="Disordered" evidence="1">
    <location>
        <begin position="61"/>
        <end position="84"/>
    </location>
</feature>
<dbReference type="EMBL" id="CAAALY010259412">
    <property type="protein sequence ID" value="VEL38904.1"/>
    <property type="molecule type" value="Genomic_DNA"/>
</dbReference>
<accession>A0A448XKP0</accession>
<gene>
    <name evidence="2" type="ORF">PXEA_LOCUS32344</name>
</gene>
<proteinExistence type="predicted"/>
<sequence>MLLTTRSHYPPSETLYTADANSRPAAAVSTFSCLTSASPTTFNSSPSSASSPANIYSAVHTHPEHSRPHASVRPIPSQQPNLHQYTTSNPLLQERPESNQPPQCGPLSPGDVKAIYTRVNKSAFCAGGVGPVGCSRPLANGNLTETEAAIKAGGSSIAVGSGERRQLNWADSIIQTRTQAQQASLPCGTTRGSLTPS</sequence>
<organism evidence="2 3">
    <name type="scientific">Protopolystoma xenopodis</name>
    <dbReference type="NCBI Taxonomy" id="117903"/>
    <lineage>
        <taxon>Eukaryota</taxon>
        <taxon>Metazoa</taxon>
        <taxon>Spiralia</taxon>
        <taxon>Lophotrochozoa</taxon>
        <taxon>Platyhelminthes</taxon>
        <taxon>Monogenea</taxon>
        <taxon>Polyopisthocotylea</taxon>
        <taxon>Polystomatidea</taxon>
        <taxon>Polystomatidae</taxon>
        <taxon>Protopolystoma</taxon>
    </lineage>
</organism>
<dbReference type="AlphaFoldDB" id="A0A448XKP0"/>
<reference evidence="2" key="1">
    <citation type="submission" date="2018-11" db="EMBL/GenBank/DDBJ databases">
        <authorList>
            <consortium name="Pathogen Informatics"/>
        </authorList>
    </citation>
    <scope>NUCLEOTIDE SEQUENCE</scope>
</reference>
<evidence type="ECO:0000313" key="3">
    <source>
        <dbReference type="Proteomes" id="UP000784294"/>
    </source>
</evidence>